<keyword evidence="2" id="KW-0472">Membrane</keyword>
<proteinExistence type="predicted"/>
<dbReference type="AlphaFoldDB" id="A0A1I1R3P2"/>
<gene>
    <name evidence="3" type="ORF">SAMN05216297_106237</name>
</gene>
<keyword evidence="2" id="KW-1133">Transmembrane helix</keyword>
<organism evidence="3 4">
    <name type="scientific">Flavobacterium phragmitis</name>
    <dbReference type="NCBI Taxonomy" id="739143"/>
    <lineage>
        <taxon>Bacteria</taxon>
        <taxon>Pseudomonadati</taxon>
        <taxon>Bacteroidota</taxon>
        <taxon>Flavobacteriia</taxon>
        <taxon>Flavobacteriales</taxon>
        <taxon>Flavobacteriaceae</taxon>
        <taxon>Flavobacterium</taxon>
    </lineage>
</organism>
<dbReference type="RefSeq" id="WP_091493980.1">
    <property type="nucleotide sequence ID" value="NZ_FOMH01000006.1"/>
</dbReference>
<dbReference type="EMBL" id="FOMH01000006">
    <property type="protein sequence ID" value="SFD28915.1"/>
    <property type="molecule type" value="Genomic_DNA"/>
</dbReference>
<feature type="region of interest" description="Disordered" evidence="1">
    <location>
        <begin position="153"/>
        <end position="237"/>
    </location>
</feature>
<evidence type="ECO:0000313" key="4">
    <source>
        <dbReference type="Proteomes" id="UP000199672"/>
    </source>
</evidence>
<evidence type="ECO:0000256" key="1">
    <source>
        <dbReference type="SAM" id="MobiDB-lite"/>
    </source>
</evidence>
<accession>A0A1I1R3P2</accession>
<dbReference type="OrthoDB" id="1113942at2"/>
<dbReference type="STRING" id="739143.SAMN05216297_106237"/>
<feature type="compositionally biased region" description="Basic and acidic residues" evidence="1">
    <location>
        <begin position="81"/>
        <end position="104"/>
    </location>
</feature>
<feature type="region of interest" description="Disordered" evidence="1">
    <location>
        <begin position="70"/>
        <end position="107"/>
    </location>
</feature>
<keyword evidence="4" id="KW-1185">Reference proteome</keyword>
<sequence length="237" mass="27035">MENKNEIGKAIKDKLTHLDEAPRDFVWSKIEKDLNKKRRRRFLIWFIPSILLIGLLSTVATVNNKDQNEINETSKAPTHLLQDKDKTKKQNAEQPKKTEIKKSNSNDTILIRKSKDVKLIKQSSKLVSSTNEYEEYEVTKKYKITIRKEKVHIKETPKTNPAKTNKTSKPLAVKKTSYGKTTSAKPKSKPKSVKEKESLSQTPKKKTETDLPKKTVAATTPETIEPKVIETTIPAKT</sequence>
<name>A0A1I1R3P2_9FLAO</name>
<feature type="compositionally biased region" description="Low complexity" evidence="1">
    <location>
        <begin position="158"/>
        <end position="170"/>
    </location>
</feature>
<feature type="transmembrane region" description="Helical" evidence="2">
    <location>
        <begin position="42"/>
        <end position="62"/>
    </location>
</feature>
<protein>
    <submittedName>
        <fullName evidence="3">Uncharacterized protein</fullName>
    </submittedName>
</protein>
<keyword evidence="2" id="KW-0812">Transmembrane</keyword>
<reference evidence="4" key="1">
    <citation type="submission" date="2016-10" db="EMBL/GenBank/DDBJ databases">
        <authorList>
            <person name="Varghese N."/>
            <person name="Submissions S."/>
        </authorList>
    </citation>
    <scope>NUCLEOTIDE SEQUENCE [LARGE SCALE GENOMIC DNA]</scope>
    <source>
        <strain evidence="4">CGMCC 1.10370</strain>
    </source>
</reference>
<evidence type="ECO:0000256" key="2">
    <source>
        <dbReference type="SAM" id="Phobius"/>
    </source>
</evidence>
<evidence type="ECO:0000313" key="3">
    <source>
        <dbReference type="EMBL" id="SFD28915.1"/>
    </source>
</evidence>
<dbReference type="Proteomes" id="UP000199672">
    <property type="component" value="Unassembled WGS sequence"/>
</dbReference>